<name>A0A1F4YEN3_9BACT</name>
<evidence type="ECO:0000313" key="1">
    <source>
        <dbReference type="EMBL" id="OGC92439.1"/>
    </source>
</evidence>
<organism evidence="1 2">
    <name type="scientific">Candidatus Amesbacteria bacterium RIFCSPHIGHO2_01_FULL_48_32b</name>
    <dbReference type="NCBI Taxonomy" id="1797253"/>
    <lineage>
        <taxon>Bacteria</taxon>
        <taxon>Candidatus Amesiibacteriota</taxon>
    </lineage>
</organism>
<comment type="caution">
    <text evidence="1">The sequence shown here is derived from an EMBL/GenBank/DDBJ whole genome shotgun (WGS) entry which is preliminary data.</text>
</comment>
<reference evidence="1 2" key="1">
    <citation type="journal article" date="2016" name="Nat. Commun.">
        <title>Thousands of microbial genomes shed light on interconnected biogeochemical processes in an aquifer system.</title>
        <authorList>
            <person name="Anantharaman K."/>
            <person name="Brown C.T."/>
            <person name="Hug L.A."/>
            <person name="Sharon I."/>
            <person name="Castelle C.J."/>
            <person name="Probst A.J."/>
            <person name="Thomas B.C."/>
            <person name="Singh A."/>
            <person name="Wilkins M.J."/>
            <person name="Karaoz U."/>
            <person name="Brodie E.L."/>
            <person name="Williams K.H."/>
            <person name="Hubbard S.S."/>
            <person name="Banfield J.F."/>
        </authorList>
    </citation>
    <scope>NUCLEOTIDE SEQUENCE [LARGE SCALE GENOMIC DNA]</scope>
</reference>
<dbReference type="AlphaFoldDB" id="A0A1F4YEN3"/>
<proteinExistence type="predicted"/>
<sequence>MSRTDSRARLGYLEEQLLKYKKIYEEKKRLFRGVRHEDSLSELRYTEYMVYRDMVEGIEREIAGIKKGLRRVL</sequence>
<accession>A0A1F4YEN3</accession>
<protein>
    <submittedName>
        <fullName evidence="1">Uncharacterized protein</fullName>
    </submittedName>
</protein>
<evidence type="ECO:0000313" key="2">
    <source>
        <dbReference type="Proteomes" id="UP000178176"/>
    </source>
</evidence>
<gene>
    <name evidence="1" type="ORF">A2876_04045</name>
</gene>
<dbReference type="EMBL" id="MEXH01000015">
    <property type="protein sequence ID" value="OGC92439.1"/>
    <property type="molecule type" value="Genomic_DNA"/>
</dbReference>
<dbReference type="Proteomes" id="UP000178176">
    <property type="component" value="Unassembled WGS sequence"/>
</dbReference>